<name>A0ABW3XT41_9ACTN</name>
<accession>A0ABW3XT41</accession>
<comment type="caution">
    <text evidence="1">The sequence shown here is derived from an EMBL/GenBank/DDBJ whole genome shotgun (WGS) entry which is preliminary data.</text>
</comment>
<keyword evidence="2" id="KW-1185">Reference proteome</keyword>
<dbReference type="EMBL" id="JBHTMM010000129">
    <property type="protein sequence ID" value="MFD1312632.1"/>
    <property type="molecule type" value="Genomic_DNA"/>
</dbReference>
<sequence length="74" mass="8592">MHRFRRPRIRWEIRDDIHAADPGFGVHMATLRHRDPHERVFDVQQPGNHLCRQNSWSAPTWIVAAMLGIVAVSA</sequence>
<reference evidence="2" key="1">
    <citation type="journal article" date="2019" name="Int. J. Syst. Evol. Microbiol.">
        <title>The Global Catalogue of Microorganisms (GCM) 10K type strain sequencing project: providing services to taxonomists for standard genome sequencing and annotation.</title>
        <authorList>
            <consortium name="The Broad Institute Genomics Platform"/>
            <consortium name="The Broad Institute Genome Sequencing Center for Infectious Disease"/>
            <person name="Wu L."/>
            <person name="Ma J."/>
        </authorList>
    </citation>
    <scope>NUCLEOTIDE SEQUENCE [LARGE SCALE GENOMIC DNA]</scope>
    <source>
        <strain evidence="2">CGMCC 4.7020</strain>
    </source>
</reference>
<evidence type="ECO:0000313" key="1">
    <source>
        <dbReference type="EMBL" id="MFD1312632.1"/>
    </source>
</evidence>
<proteinExistence type="predicted"/>
<dbReference type="Proteomes" id="UP001597058">
    <property type="component" value="Unassembled WGS sequence"/>
</dbReference>
<gene>
    <name evidence="1" type="ORF">ACFQ5X_43535</name>
</gene>
<organism evidence="1 2">
    <name type="scientific">Streptomyces kaempferi</name>
    <dbReference type="NCBI Taxonomy" id="333725"/>
    <lineage>
        <taxon>Bacteria</taxon>
        <taxon>Bacillati</taxon>
        <taxon>Actinomycetota</taxon>
        <taxon>Actinomycetes</taxon>
        <taxon>Kitasatosporales</taxon>
        <taxon>Streptomycetaceae</taxon>
        <taxon>Streptomyces</taxon>
    </lineage>
</organism>
<protein>
    <submittedName>
        <fullName evidence="1">Uncharacterized protein</fullName>
    </submittedName>
</protein>
<dbReference type="RefSeq" id="WP_381233673.1">
    <property type="nucleotide sequence ID" value="NZ_JBHSKH010000012.1"/>
</dbReference>
<evidence type="ECO:0000313" key="2">
    <source>
        <dbReference type="Proteomes" id="UP001597058"/>
    </source>
</evidence>